<organism evidence="2 3">
    <name type="scientific">Erythroxylum novogranatense</name>
    <dbReference type="NCBI Taxonomy" id="1862640"/>
    <lineage>
        <taxon>Eukaryota</taxon>
        <taxon>Viridiplantae</taxon>
        <taxon>Streptophyta</taxon>
        <taxon>Embryophyta</taxon>
        <taxon>Tracheophyta</taxon>
        <taxon>Spermatophyta</taxon>
        <taxon>Magnoliopsida</taxon>
        <taxon>eudicotyledons</taxon>
        <taxon>Gunneridae</taxon>
        <taxon>Pentapetalae</taxon>
        <taxon>rosids</taxon>
        <taxon>fabids</taxon>
        <taxon>Malpighiales</taxon>
        <taxon>Erythroxylaceae</taxon>
        <taxon>Erythroxylum</taxon>
    </lineage>
</organism>
<keyword evidence="3" id="KW-1185">Reference proteome</keyword>
<proteinExistence type="predicted"/>
<sequence length="81" mass="8541">MNNLVDTSFVGQSTQEDLGSPLQQDTTDTKKVKDAIEVSIARNSLMGDPHLHSSEDFSGDSGESNAQPANPTGIPLSPSLN</sequence>
<evidence type="ECO:0000313" key="2">
    <source>
        <dbReference type="EMBL" id="KAJ8770964.1"/>
    </source>
</evidence>
<evidence type="ECO:0000313" key="3">
    <source>
        <dbReference type="Proteomes" id="UP001159364"/>
    </source>
</evidence>
<gene>
    <name evidence="2" type="ORF">K2173_022188</name>
</gene>
<evidence type="ECO:0000256" key="1">
    <source>
        <dbReference type="SAM" id="MobiDB-lite"/>
    </source>
</evidence>
<comment type="caution">
    <text evidence="2">The sequence shown here is derived from an EMBL/GenBank/DDBJ whole genome shotgun (WGS) entry which is preliminary data.</text>
</comment>
<reference evidence="2 3" key="1">
    <citation type="submission" date="2021-09" db="EMBL/GenBank/DDBJ databases">
        <title>Genomic insights and catalytic innovation underlie evolution of tropane alkaloids biosynthesis.</title>
        <authorList>
            <person name="Wang Y.-J."/>
            <person name="Tian T."/>
            <person name="Huang J.-P."/>
            <person name="Huang S.-X."/>
        </authorList>
    </citation>
    <scope>NUCLEOTIDE SEQUENCE [LARGE SCALE GENOMIC DNA]</scope>
    <source>
        <strain evidence="2">KIB-2018</strain>
        <tissue evidence="2">Leaf</tissue>
    </source>
</reference>
<dbReference type="EMBL" id="JAIWQS010000003">
    <property type="protein sequence ID" value="KAJ8770964.1"/>
    <property type="molecule type" value="Genomic_DNA"/>
</dbReference>
<name>A0AAV8TY64_9ROSI</name>
<feature type="compositionally biased region" description="Basic and acidic residues" evidence="1">
    <location>
        <begin position="27"/>
        <end position="36"/>
    </location>
</feature>
<feature type="region of interest" description="Disordered" evidence="1">
    <location>
        <begin position="1"/>
        <end position="81"/>
    </location>
</feature>
<dbReference type="Proteomes" id="UP001159364">
    <property type="component" value="Linkage Group LG03"/>
</dbReference>
<dbReference type="AlphaFoldDB" id="A0AAV8TY64"/>
<protein>
    <submittedName>
        <fullName evidence="2">Uncharacterized protein</fullName>
    </submittedName>
</protein>
<feature type="compositionally biased region" description="Polar residues" evidence="1">
    <location>
        <begin position="1"/>
        <end position="26"/>
    </location>
</feature>
<accession>A0AAV8TY64</accession>